<gene>
    <name evidence="15" type="ORF">EV211_1261</name>
</gene>
<comment type="cofactor">
    <cofactor evidence="1">
        <name>Zn(2+)</name>
        <dbReference type="ChEBI" id="CHEBI:29105"/>
    </cofactor>
</comment>
<evidence type="ECO:0000256" key="9">
    <source>
        <dbReference type="ARBA" id="ARBA00022833"/>
    </source>
</evidence>
<keyword evidence="9" id="KW-0862">Zinc</keyword>
<organism evidence="15 16">
    <name type="scientific">Aminicella lysinilytica</name>
    <dbReference type="NCBI Taxonomy" id="433323"/>
    <lineage>
        <taxon>Bacteria</taxon>
        <taxon>Bacillati</taxon>
        <taxon>Bacillota</taxon>
        <taxon>Clostridia</taxon>
        <taxon>Peptostreptococcales</taxon>
        <taxon>Anaerovoracaceae</taxon>
        <taxon>Aminicella</taxon>
    </lineage>
</organism>
<comment type="subcellular location">
    <subcellularLocation>
        <location evidence="2">Cell membrane</location>
        <topology evidence="2">Multi-pass membrane protein</topology>
    </subcellularLocation>
</comment>
<dbReference type="PANTHER" id="PTHR35864:SF1">
    <property type="entry name" value="ZINC METALLOPROTEASE YWHC-RELATED"/>
    <property type="match status" value="1"/>
</dbReference>
<keyword evidence="10 13" id="KW-1133">Transmembrane helix</keyword>
<keyword evidence="8" id="KW-0378">Hydrolase</keyword>
<sequence>MNKQSLAPMAIVIAAMVVLNLLNGQFSDFGSWFISELLMLPGIVIGLSFHEFAHGAVSYACGDPTPKLQGRLTINPVKHMDIIGFVCLLFAGFGWGIPVQIDPRYYKHKRLDQMLVAFAGVAMNFLIAILFSFILHIIVHTNSAFFVSTAGSVIIQMLQYVVMINVVLMIFNLIPVPPLDGFGIITQIFNLEKYSWYWKVYDKGYLILLVLVLFNITSYILNPGISFIENWLVTTIIY</sequence>
<evidence type="ECO:0000256" key="3">
    <source>
        <dbReference type="ARBA" id="ARBA00007931"/>
    </source>
</evidence>
<dbReference type="Proteomes" id="UP000295500">
    <property type="component" value="Unassembled WGS sequence"/>
</dbReference>
<evidence type="ECO:0000259" key="14">
    <source>
        <dbReference type="Pfam" id="PF02163"/>
    </source>
</evidence>
<dbReference type="RefSeq" id="WP_133528798.1">
    <property type="nucleotide sequence ID" value="NZ_SNXO01000026.1"/>
</dbReference>
<comment type="caution">
    <text evidence="15">The sequence shown here is derived from an EMBL/GenBank/DDBJ whole genome shotgun (WGS) entry which is preliminary data.</text>
</comment>
<evidence type="ECO:0000256" key="10">
    <source>
        <dbReference type="ARBA" id="ARBA00022989"/>
    </source>
</evidence>
<keyword evidence="5 15" id="KW-0645">Protease</keyword>
<keyword evidence="7" id="KW-0479">Metal-binding</keyword>
<keyword evidence="11" id="KW-0482">Metalloprotease</keyword>
<evidence type="ECO:0000256" key="12">
    <source>
        <dbReference type="ARBA" id="ARBA00023136"/>
    </source>
</evidence>
<dbReference type="GO" id="GO:0005886">
    <property type="term" value="C:plasma membrane"/>
    <property type="evidence" value="ECO:0007669"/>
    <property type="project" value="UniProtKB-SubCell"/>
</dbReference>
<feature type="transmembrane region" description="Helical" evidence="13">
    <location>
        <begin position="6"/>
        <end position="22"/>
    </location>
</feature>
<evidence type="ECO:0000256" key="7">
    <source>
        <dbReference type="ARBA" id="ARBA00022723"/>
    </source>
</evidence>
<keyword evidence="16" id="KW-1185">Reference proteome</keyword>
<feature type="transmembrane region" description="Helical" evidence="13">
    <location>
        <begin position="204"/>
        <end position="221"/>
    </location>
</feature>
<feature type="transmembrane region" description="Helical" evidence="13">
    <location>
        <begin position="82"/>
        <end position="101"/>
    </location>
</feature>
<keyword evidence="12 13" id="KW-0472">Membrane</keyword>
<dbReference type="InterPro" id="IPR044537">
    <property type="entry name" value="Rip2-like"/>
</dbReference>
<dbReference type="GO" id="GO:0008237">
    <property type="term" value="F:metallopeptidase activity"/>
    <property type="evidence" value="ECO:0007669"/>
    <property type="project" value="UniProtKB-KW"/>
</dbReference>
<protein>
    <submittedName>
        <fullName evidence="15">Zn-dependent protease</fullName>
    </submittedName>
</protein>
<evidence type="ECO:0000256" key="11">
    <source>
        <dbReference type="ARBA" id="ARBA00023049"/>
    </source>
</evidence>
<dbReference type="CDD" id="cd06158">
    <property type="entry name" value="S2P-M50_like_1"/>
    <property type="match status" value="1"/>
</dbReference>
<feature type="domain" description="Peptidase M50" evidence="14">
    <location>
        <begin position="42"/>
        <end position="190"/>
    </location>
</feature>
<proteinExistence type="inferred from homology"/>
<feature type="transmembrane region" description="Helical" evidence="13">
    <location>
        <begin position="113"/>
        <end position="139"/>
    </location>
</feature>
<accession>A0A4R6PZX3</accession>
<comment type="similarity">
    <text evidence="3">Belongs to the peptidase M50B family.</text>
</comment>
<dbReference type="AlphaFoldDB" id="A0A4R6PZX3"/>
<evidence type="ECO:0000256" key="13">
    <source>
        <dbReference type="SAM" id="Phobius"/>
    </source>
</evidence>
<evidence type="ECO:0000313" key="15">
    <source>
        <dbReference type="EMBL" id="TDP52395.1"/>
    </source>
</evidence>
<keyword evidence="4" id="KW-1003">Cell membrane</keyword>
<dbReference type="Pfam" id="PF02163">
    <property type="entry name" value="Peptidase_M50"/>
    <property type="match status" value="1"/>
</dbReference>
<evidence type="ECO:0000256" key="1">
    <source>
        <dbReference type="ARBA" id="ARBA00001947"/>
    </source>
</evidence>
<reference evidence="15 16" key="1">
    <citation type="submission" date="2019-03" db="EMBL/GenBank/DDBJ databases">
        <title>Genomic Encyclopedia of Type Strains, Phase IV (KMG-IV): sequencing the most valuable type-strain genomes for metagenomic binning, comparative biology and taxonomic classification.</title>
        <authorList>
            <person name="Goeker M."/>
        </authorList>
    </citation>
    <scope>NUCLEOTIDE SEQUENCE [LARGE SCALE GENOMIC DNA]</scope>
    <source>
        <strain evidence="15 16">DSM 28287</strain>
    </source>
</reference>
<dbReference type="GO" id="GO:0006508">
    <property type="term" value="P:proteolysis"/>
    <property type="evidence" value="ECO:0007669"/>
    <property type="project" value="UniProtKB-KW"/>
</dbReference>
<dbReference type="GO" id="GO:0046872">
    <property type="term" value="F:metal ion binding"/>
    <property type="evidence" value="ECO:0007669"/>
    <property type="project" value="UniProtKB-KW"/>
</dbReference>
<dbReference type="InterPro" id="IPR052348">
    <property type="entry name" value="Metallopeptidase_M50B"/>
</dbReference>
<keyword evidence="6 13" id="KW-0812">Transmembrane</keyword>
<evidence type="ECO:0000256" key="4">
    <source>
        <dbReference type="ARBA" id="ARBA00022475"/>
    </source>
</evidence>
<dbReference type="OrthoDB" id="9800627at2"/>
<evidence type="ECO:0000313" key="16">
    <source>
        <dbReference type="Proteomes" id="UP000295500"/>
    </source>
</evidence>
<evidence type="ECO:0000256" key="5">
    <source>
        <dbReference type="ARBA" id="ARBA00022670"/>
    </source>
</evidence>
<evidence type="ECO:0000256" key="6">
    <source>
        <dbReference type="ARBA" id="ARBA00022692"/>
    </source>
</evidence>
<dbReference type="InterPro" id="IPR008915">
    <property type="entry name" value="Peptidase_M50"/>
</dbReference>
<dbReference type="PANTHER" id="PTHR35864">
    <property type="entry name" value="ZINC METALLOPROTEASE MJ0611-RELATED"/>
    <property type="match status" value="1"/>
</dbReference>
<name>A0A4R6PZX3_9FIRM</name>
<evidence type="ECO:0000256" key="8">
    <source>
        <dbReference type="ARBA" id="ARBA00022801"/>
    </source>
</evidence>
<dbReference type="EMBL" id="SNXO01000026">
    <property type="protein sequence ID" value="TDP52395.1"/>
    <property type="molecule type" value="Genomic_DNA"/>
</dbReference>
<evidence type="ECO:0000256" key="2">
    <source>
        <dbReference type="ARBA" id="ARBA00004651"/>
    </source>
</evidence>
<feature type="transmembrane region" description="Helical" evidence="13">
    <location>
        <begin position="145"/>
        <end position="171"/>
    </location>
</feature>